<feature type="region of interest" description="Disordered" evidence="1">
    <location>
        <begin position="96"/>
        <end position="123"/>
    </location>
</feature>
<dbReference type="Proteomes" id="UP000579812">
    <property type="component" value="Unassembled WGS sequence"/>
</dbReference>
<accession>A0A7J6D9D4</accession>
<gene>
    <name evidence="2" type="ORF">G5714_003003</name>
</gene>
<dbReference type="EMBL" id="JAAMOB010000003">
    <property type="protein sequence ID" value="KAF4115514.1"/>
    <property type="molecule type" value="Genomic_DNA"/>
</dbReference>
<name>A0A7J6D9D4_9TELE</name>
<keyword evidence="3" id="KW-1185">Reference proteome</keyword>
<reference evidence="2 3" key="1">
    <citation type="submission" date="2020-04" db="EMBL/GenBank/DDBJ databases">
        <title>Chromosome-level genome assembly of a cyprinid fish Onychostoma macrolepis by integration of Nanopore Sequencing, Bionano and Hi-C technology.</title>
        <authorList>
            <person name="Wang D."/>
        </authorList>
    </citation>
    <scope>NUCLEOTIDE SEQUENCE [LARGE SCALE GENOMIC DNA]</scope>
    <source>
        <strain evidence="2">SWU-2019</strain>
        <tissue evidence="2">Muscle</tissue>
    </source>
</reference>
<feature type="region of interest" description="Disordered" evidence="1">
    <location>
        <begin position="156"/>
        <end position="177"/>
    </location>
</feature>
<sequence>MAAKLNVDEARNGEENTTPVDVACLLTNCEEDTTQSQLVTPSSCTPDKTEALDNFITEVSLPLSASNSGSEPCDGGVAETQSLELKSDECSASTLRCGEKRERESEDPSDVPVKRRLRPSEESRKEFLPDYDVRCAELWIDGEMAACEAYELSKSSSNTQRQHAVRQQGNSSSTSRPLTQSDILRLIRIEVAACYQPIAKMLRLSMERSRADFAEVISRLDSMQRDTRELFNEIRNMRADGRLALDAISLMNERMSVIQRFAVDLHRVLTTRK</sequence>
<evidence type="ECO:0000313" key="3">
    <source>
        <dbReference type="Proteomes" id="UP000579812"/>
    </source>
</evidence>
<dbReference type="AlphaFoldDB" id="A0A7J6D9D4"/>
<dbReference type="OrthoDB" id="8837561at2759"/>
<evidence type="ECO:0000256" key="1">
    <source>
        <dbReference type="SAM" id="MobiDB-lite"/>
    </source>
</evidence>
<evidence type="ECO:0000313" key="2">
    <source>
        <dbReference type="EMBL" id="KAF4115514.1"/>
    </source>
</evidence>
<protein>
    <submittedName>
        <fullName evidence="2">Uncharacterized protein</fullName>
    </submittedName>
</protein>
<feature type="compositionally biased region" description="Basic and acidic residues" evidence="1">
    <location>
        <begin position="97"/>
        <end position="106"/>
    </location>
</feature>
<proteinExistence type="predicted"/>
<organism evidence="2 3">
    <name type="scientific">Onychostoma macrolepis</name>
    <dbReference type="NCBI Taxonomy" id="369639"/>
    <lineage>
        <taxon>Eukaryota</taxon>
        <taxon>Metazoa</taxon>
        <taxon>Chordata</taxon>
        <taxon>Craniata</taxon>
        <taxon>Vertebrata</taxon>
        <taxon>Euteleostomi</taxon>
        <taxon>Actinopterygii</taxon>
        <taxon>Neopterygii</taxon>
        <taxon>Teleostei</taxon>
        <taxon>Ostariophysi</taxon>
        <taxon>Cypriniformes</taxon>
        <taxon>Cyprinidae</taxon>
        <taxon>Acrossocheilinae</taxon>
        <taxon>Onychostoma</taxon>
    </lineage>
</organism>
<comment type="caution">
    <text evidence="2">The sequence shown here is derived from an EMBL/GenBank/DDBJ whole genome shotgun (WGS) entry which is preliminary data.</text>
</comment>